<name>B8C6A8_THAPS</name>
<dbReference type="GeneID" id="7452392"/>
<dbReference type="InParanoid" id="B8C6A8"/>
<sequence length="918" mass="104292">MSTPTPHKSYSLRLTSSKAIKVMEAFKPFAPSLGKMKYQVFGPSFRRMKCGVDEPVWFDSLPRANSLSISSWRWCTLVNVATLVITFLLVVAILLLALTLVGIIIGDMIGYFWNRTKAVTNFFSLCLRRFSLWHLHHLSQHPTLQQKSMVMFPSTTNRIMRSWSSLFTPASSILSPQNKLLCDCTIFEEYTSMNVPPMISCYVGTVGEYFSADAYSTNAVHVPFKERVLQFTHQQIRVIPSIANPRCYGCRRHRAVCTCPLVSPALPSANEYERGVVVASDTPQTITEIAPPPVPSEVAHVGVLEGSNANGDAVPLTIHVSSPFGDDVSIISDGDGGDNGGENAPIHSLHGVVDTLPTQNDEVILTDSSPVNPPFKRARVAVADEIENEDVLVHHRRRRRRRAIPSVQQPPTVLFSSQLMTLVPIAWMNEEHDFRCRRPILRRSMKRRLDHISCDDSPVNPAHLKRRKVVADEIENEDVLVHHRRRRRRRAIPSVQQPPTVLFSSQLMTLVPIAWMNEEHDFRCRRPILRRSMKRRLDHISCDDSPVNPAHLKRRKVVADEIENEDVLVHHRRRRRRRAIPSVQQPPTVLFSSQLMTLVPIAWMNEEHDFRCRRPILRRSMKRRLDHISCDDSPVNPAHLKRRKVVADEIENEDVLVHHRRRRRRRAIPSVQQPPTVLFSSQLMTLVPIAWMNEEHDFRCRRPILRRSMKRRLDHISCDDSPVNPAHLKRRKVAATRPQPRRHRQAKRQEKAPLFPSQVLITNIIDVGAAQDLASLANDKISISSSSLNNGLVYSAGAASPLPSFDEENVRVPPQNEAAIAVDIAENEDVQFDNDDRVDLLDAGNDVITIDKVEQQNGGGVVLPTTCTRRKTEVERLCTDLDGSYWRAPSQLRRGLDCTLDGGYWEPPVGRRVSIRPT</sequence>
<dbReference type="EMBL" id="CM000644">
    <property type="protein sequence ID" value="EED90535.1"/>
    <property type="molecule type" value="Genomic_DNA"/>
</dbReference>
<feature type="region of interest" description="Disordered" evidence="1">
    <location>
        <begin position="731"/>
        <end position="750"/>
    </location>
</feature>
<dbReference type="RefSeq" id="XP_002291684.1">
    <property type="nucleotide sequence ID" value="XM_002291648.1"/>
</dbReference>
<dbReference type="HOGENOM" id="CLU_356638_0_0_1"/>
<dbReference type="Proteomes" id="UP000001449">
    <property type="component" value="Chromosome 8"/>
</dbReference>
<feature type="compositionally biased region" description="Basic residues" evidence="1">
    <location>
        <begin position="731"/>
        <end position="746"/>
    </location>
</feature>
<keyword evidence="2" id="KW-0472">Membrane</keyword>
<keyword evidence="2" id="KW-1133">Transmembrane helix</keyword>
<protein>
    <submittedName>
        <fullName evidence="3">Uncharacterized protein</fullName>
    </submittedName>
</protein>
<evidence type="ECO:0000313" key="3">
    <source>
        <dbReference type="EMBL" id="EED90535.1"/>
    </source>
</evidence>
<evidence type="ECO:0000256" key="2">
    <source>
        <dbReference type="SAM" id="Phobius"/>
    </source>
</evidence>
<gene>
    <name evidence="3" type="ORF">THAPSDRAFT_7351</name>
</gene>
<keyword evidence="2" id="KW-0812">Transmembrane</keyword>
<reference evidence="3 4" key="2">
    <citation type="journal article" date="2008" name="Nature">
        <title>The Phaeodactylum genome reveals the evolutionary history of diatom genomes.</title>
        <authorList>
            <person name="Bowler C."/>
            <person name="Allen A.E."/>
            <person name="Badger J.H."/>
            <person name="Grimwood J."/>
            <person name="Jabbari K."/>
            <person name="Kuo A."/>
            <person name="Maheswari U."/>
            <person name="Martens C."/>
            <person name="Maumus F."/>
            <person name="Otillar R.P."/>
            <person name="Rayko E."/>
            <person name="Salamov A."/>
            <person name="Vandepoele K."/>
            <person name="Beszteri B."/>
            <person name="Gruber A."/>
            <person name="Heijde M."/>
            <person name="Katinka M."/>
            <person name="Mock T."/>
            <person name="Valentin K."/>
            <person name="Verret F."/>
            <person name="Berges J.A."/>
            <person name="Brownlee C."/>
            <person name="Cadoret J.P."/>
            <person name="Chiovitti A."/>
            <person name="Choi C.J."/>
            <person name="Coesel S."/>
            <person name="De Martino A."/>
            <person name="Detter J.C."/>
            <person name="Durkin C."/>
            <person name="Falciatore A."/>
            <person name="Fournet J."/>
            <person name="Haruta M."/>
            <person name="Huysman M.J."/>
            <person name="Jenkins B.D."/>
            <person name="Jiroutova K."/>
            <person name="Jorgensen R.E."/>
            <person name="Joubert Y."/>
            <person name="Kaplan A."/>
            <person name="Kroger N."/>
            <person name="Kroth P.G."/>
            <person name="La Roche J."/>
            <person name="Lindquist E."/>
            <person name="Lommer M."/>
            <person name="Martin-Jezequel V."/>
            <person name="Lopez P.J."/>
            <person name="Lucas S."/>
            <person name="Mangogna M."/>
            <person name="McGinnis K."/>
            <person name="Medlin L.K."/>
            <person name="Montsant A."/>
            <person name="Oudot-Le Secq M.P."/>
            <person name="Napoli C."/>
            <person name="Obornik M."/>
            <person name="Parker M.S."/>
            <person name="Petit J.L."/>
            <person name="Porcel B.M."/>
            <person name="Poulsen N."/>
            <person name="Robison M."/>
            <person name="Rychlewski L."/>
            <person name="Rynearson T.A."/>
            <person name="Schmutz J."/>
            <person name="Shapiro H."/>
            <person name="Siaut M."/>
            <person name="Stanley M."/>
            <person name="Sussman M.R."/>
            <person name="Taylor A.R."/>
            <person name="Vardi A."/>
            <person name="von Dassow P."/>
            <person name="Vyverman W."/>
            <person name="Willis A."/>
            <person name="Wyrwicz L.S."/>
            <person name="Rokhsar D.S."/>
            <person name="Weissenbach J."/>
            <person name="Armbrust E.V."/>
            <person name="Green B.R."/>
            <person name="Van de Peer Y."/>
            <person name="Grigoriev I.V."/>
        </authorList>
    </citation>
    <scope>NUCLEOTIDE SEQUENCE [LARGE SCALE GENOMIC DNA]</scope>
    <source>
        <strain evidence="3 4">CCMP1335</strain>
    </source>
</reference>
<feature type="transmembrane region" description="Helical" evidence="2">
    <location>
        <begin position="80"/>
        <end position="113"/>
    </location>
</feature>
<accession>B8C6A8</accession>
<evidence type="ECO:0000313" key="4">
    <source>
        <dbReference type="Proteomes" id="UP000001449"/>
    </source>
</evidence>
<proteinExistence type="predicted"/>
<evidence type="ECO:0000256" key="1">
    <source>
        <dbReference type="SAM" id="MobiDB-lite"/>
    </source>
</evidence>
<keyword evidence="4" id="KW-1185">Reference proteome</keyword>
<dbReference type="PaxDb" id="35128-Thaps7351"/>
<organism evidence="3 4">
    <name type="scientific">Thalassiosira pseudonana</name>
    <name type="common">Marine diatom</name>
    <name type="synonym">Cyclotella nana</name>
    <dbReference type="NCBI Taxonomy" id="35128"/>
    <lineage>
        <taxon>Eukaryota</taxon>
        <taxon>Sar</taxon>
        <taxon>Stramenopiles</taxon>
        <taxon>Ochrophyta</taxon>
        <taxon>Bacillariophyta</taxon>
        <taxon>Coscinodiscophyceae</taxon>
        <taxon>Thalassiosirophycidae</taxon>
        <taxon>Thalassiosirales</taxon>
        <taxon>Thalassiosiraceae</taxon>
        <taxon>Thalassiosira</taxon>
    </lineage>
</organism>
<reference evidence="3 4" key="1">
    <citation type="journal article" date="2004" name="Science">
        <title>The genome of the diatom Thalassiosira pseudonana: ecology, evolution, and metabolism.</title>
        <authorList>
            <person name="Armbrust E.V."/>
            <person name="Berges J.A."/>
            <person name="Bowler C."/>
            <person name="Green B.R."/>
            <person name="Martinez D."/>
            <person name="Putnam N.H."/>
            <person name="Zhou S."/>
            <person name="Allen A.E."/>
            <person name="Apt K.E."/>
            <person name="Bechner M."/>
            <person name="Brzezinski M.A."/>
            <person name="Chaal B.K."/>
            <person name="Chiovitti A."/>
            <person name="Davis A.K."/>
            <person name="Demarest M.S."/>
            <person name="Detter J.C."/>
            <person name="Glavina T."/>
            <person name="Goodstein D."/>
            <person name="Hadi M.Z."/>
            <person name="Hellsten U."/>
            <person name="Hildebrand M."/>
            <person name="Jenkins B.D."/>
            <person name="Jurka J."/>
            <person name="Kapitonov V.V."/>
            <person name="Kroger N."/>
            <person name="Lau W.W."/>
            <person name="Lane T.W."/>
            <person name="Larimer F.W."/>
            <person name="Lippmeier J.C."/>
            <person name="Lucas S."/>
            <person name="Medina M."/>
            <person name="Montsant A."/>
            <person name="Obornik M."/>
            <person name="Parker M.S."/>
            <person name="Palenik B."/>
            <person name="Pazour G.J."/>
            <person name="Richardson P.M."/>
            <person name="Rynearson T.A."/>
            <person name="Saito M.A."/>
            <person name="Schwartz D.C."/>
            <person name="Thamatrakoln K."/>
            <person name="Valentin K."/>
            <person name="Vardi A."/>
            <person name="Wilkerson F.P."/>
            <person name="Rokhsar D.S."/>
        </authorList>
    </citation>
    <scope>NUCLEOTIDE SEQUENCE [LARGE SCALE GENOMIC DNA]</scope>
    <source>
        <strain evidence="3 4">CCMP1335</strain>
    </source>
</reference>
<dbReference type="KEGG" id="tps:THAPSDRAFT_7351"/>
<dbReference type="AlphaFoldDB" id="B8C6A8"/>